<name>A0ABN2Q4J6_9MICO</name>
<keyword evidence="2" id="KW-1133">Transmembrane helix</keyword>
<dbReference type="EMBL" id="BAAAOG010000001">
    <property type="protein sequence ID" value="GAA1944229.1"/>
    <property type="molecule type" value="Genomic_DNA"/>
</dbReference>
<organism evidence="4 5">
    <name type="scientific">Microbacterium deminutum</name>
    <dbReference type="NCBI Taxonomy" id="344164"/>
    <lineage>
        <taxon>Bacteria</taxon>
        <taxon>Bacillati</taxon>
        <taxon>Actinomycetota</taxon>
        <taxon>Actinomycetes</taxon>
        <taxon>Micrococcales</taxon>
        <taxon>Microbacteriaceae</taxon>
        <taxon>Microbacterium</taxon>
    </lineage>
</organism>
<feature type="transmembrane region" description="Helical" evidence="2">
    <location>
        <begin position="233"/>
        <end position="250"/>
    </location>
</feature>
<feature type="region of interest" description="Disordered" evidence="1">
    <location>
        <begin position="359"/>
        <end position="401"/>
    </location>
</feature>
<comment type="caution">
    <text evidence="4">The sequence shown here is derived from an EMBL/GenBank/DDBJ whole genome shotgun (WGS) entry which is preliminary data.</text>
</comment>
<protein>
    <recommendedName>
        <fullName evidence="3">Acyltransferase 3 domain-containing protein</fullName>
    </recommendedName>
</protein>
<evidence type="ECO:0000259" key="3">
    <source>
        <dbReference type="Pfam" id="PF01757"/>
    </source>
</evidence>
<keyword evidence="2" id="KW-0472">Membrane</keyword>
<accession>A0ABN2Q4J6</accession>
<dbReference type="InterPro" id="IPR050879">
    <property type="entry name" value="Acyltransferase_3"/>
</dbReference>
<feature type="transmembrane region" description="Helical" evidence="2">
    <location>
        <begin position="318"/>
        <end position="344"/>
    </location>
</feature>
<evidence type="ECO:0000256" key="1">
    <source>
        <dbReference type="SAM" id="MobiDB-lite"/>
    </source>
</evidence>
<feature type="transmembrane region" description="Helical" evidence="2">
    <location>
        <begin position="81"/>
        <end position="105"/>
    </location>
</feature>
<dbReference type="RefSeq" id="WP_344090353.1">
    <property type="nucleotide sequence ID" value="NZ_BAAAOG010000001.1"/>
</dbReference>
<feature type="transmembrane region" description="Helical" evidence="2">
    <location>
        <begin position="43"/>
        <end position="61"/>
    </location>
</feature>
<dbReference type="Pfam" id="PF01757">
    <property type="entry name" value="Acyl_transf_3"/>
    <property type="match status" value="1"/>
</dbReference>
<reference evidence="4 5" key="1">
    <citation type="journal article" date="2019" name="Int. J. Syst. Evol. Microbiol.">
        <title>The Global Catalogue of Microorganisms (GCM) 10K type strain sequencing project: providing services to taxonomists for standard genome sequencing and annotation.</title>
        <authorList>
            <consortium name="The Broad Institute Genomics Platform"/>
            <consortium name="The Broad Institute Genome Sequencing Center for Infectious Disease"/>
            <person name="Wu L."/>
            <person name="Ma J."/>
        </authorList>
    </citation>
    <scope>NUCLEOTIDE SEQUENCE [LARGE SCALE GENOMIC DNA]</scope>
    <source>
        <strain evidence="4 5">JCM 14901</strain>
    </source>
</reference>
<dbReference type="InterPro" id="IPR002656">
    <property type="entry name" value="Acyl_transf_3_dom"/>
</dbReference>
<feature type="transmembrane region" description="Helical" evidence="2">
    <location>
        <begin position="171"/>
        <end position="188"/>
    </location>
</feature>
<feature type="transmembrane region" description="Helical" evidence="2">
    <location>
        <begin position="139"/>
        <end position="159"/>
    </location>
</feature>
<keyword evidence="5" id="KW-1185">Reference proteome</keyword>
<feature type="compositionally biased region" description="Acidic residues" evidence="1">
    <location>
        <begin position="363"/>
        <end position="376"/>
    </location>
</feature>
<evidence type="ECO:0000313" key="5">
    <source>
        <dbReference type="Proteomes" id="UP001499933"/>
    </source>
</evidence>
<proteinExistence type="predicted"/>
<dbReference type="Proteomes" id="UP001499933">
    <property type="component" value="Unassembled WGS sequence"/>
</dbReference>
<feature type="compositionally biased region" description="Low complexity" evidence="1">
    <location>
        <begin position="381"/>
        <end position="392"/>
    </location>
</feature>
<dbReference type="PANTHER" id="PTHR23028:SF53">
    <property type="entry name" value="ACYL_TRANSF_3 DOMAIN-CONTAINING PROTEIN"/>
    <property type="match status" value="1"/>
</dbReference>
<dbReference type="PANTHER" id="PTHR23028">
    <property type="entry name" value="ACETYLTRANSFERASE"/>
    <property type="match status" value="1"/>
</dbReference>
<keyword evidence="2" id="KW-0812">Transmembrane</keyword>
<evidence type="ECO:0000256" key="2">
    <source>
        <dbReference type="SAM" id="Phobius"/>
    </source>
</evidence>
<feature type="transmembrane region" description="Helical" evidence="2">
    <location>
        <begin position="208"/>
        <end position="226"/>
    </location>
</feature>
<feature type="transmembrane region" description="Helical" evidence="2">
    <location>
        <begin position="290"/>
        <end position="306"/>
    </location>
</feature>
<evidence type="ECO:0000313" key="4">
    <source>
        <dbReference type="EMBL" id="GAA1944229.1"/>
    </source>
</evidence>
<sequence>MANLGIVGGRKFEIPSLNGIRALAILLVVWGHAELPYRLIRESTGVTIFFFLSGYLITTLLRREYDAMDRISIKDFYLRRFFRIFPPLYLVLIVAVALSLAGAIANRMTALGAVSTFTFWTNYYIIWAGRAGLPGGMNALWSLAVEEHFYLIFPLLYVALRRWVPRRWMQAAILVALCTAIMVWRVYLLSQGAGYDRIYLATDTRADAILWGSVLAIAANPAYGEVRTPRRRWLLTPILLGGVAVVYFVSRWPDTLGMTIGYTIQSIALAAVFVPLILMPRSVIGRLFNLRAVVWVGIASYSIYLIHRPALIIAETSISAPVVTTATIGIAATVLASWAILVFVDRPFARLRRRLNRAGETENTGDPDNADTENTGDPDSTGTANAGDTANTGERHNDERA</sequence>
<gene>
    <name evidence="4" type="ORF">GCM10009776_02480</name>
</gene>
<feature type="transmembrane region" description="Helical" evidence="2">
    <location>
        <begin position="256"/>
        <end position="278"/>
    </location>
</feature>
<feature type="domain" description="Acyltransferase 3" evidence="3">
    <location>
        <begin position="15"/>
        <end position="341"/>
    </location>
</feature>